<evidence type="ECO:0000256" key="3">
    <source>
        <dbReference type="ARBA" id="ARBA00022475"/>
    </source>
</evidence>
<dbReference type="PANTHER" id="PTHR30047:SF7">
    <property type="entry name" value="HIGH-AFFINITY CHOLINE TRANSPORT PROTEIN"/>
    <property type="match status" value="1"/>
</dbReference>
<sequence length="561" mass="60558">MTDPTENTSRRDEQTVRERFFHADLDRDPGDTNVQLFGIDVHPVVFPLSVLTLAVFVAITIGLGEQAETAYQAVFDSVNRNFGWLYVLAVNVFIVALVGFASSRFGAIRLGGADAEPEFSRLEWLAMLFTAGMGVGLLFFGVAEPMYHFASGGGSFFDVSPETPAAGRAATAITMFHWGFHPWAIYGVVGLGLAFFAFNRGLPLSFRSIFYPLLGDRIYGVPGHVVDLAAVIATIFGLATTVGLASLQINAGLDFLATTYVATGLPTTIWSSVIIIAVIIVITTMSVVAGLERGIRRLSQVNVVLMVTMLLFVVLVGPTVFLLDVFNSGIGAYLGNFLALSFHAEAFAGSDAGWQHGWTIFFWGFWITWAPFVGMFIARISKGRTIREFVGGVLVVPALFSLVWMAAFNGAAIFVELNVLSGGVLGPLQDHGRAVALFEMLSFYPFTVATSLIATVNLVTFAVTSIDSGSLVTSYLTAGGKQELRTRQRVLWPIFIGGTAIVLLVGNGLKALQTAVIATGLPFVVLILAMVYAIYLGLRREVEIQRSPSYQEAVKQPPDSE</sequence>
<keyword evidence="2" id="KW-0813">Transport</keyword>
<dbReference type="RefSeq" id="WP_079977793.1">
    <property type="nucleotide sequence ID" value="NZ_CP008874.1"/>
</dbReference>
<feature type="transmembrane region" description="Helical" evidence="7">
    <location>
        <begin position="360"/>
        <end position="378"/>
    </location>
</feature>
<proteinExistence type="predicted"/>
<keyword evidence="6 7" id="KW-0472">Membrane</keyword>
<dbReference type="KEGG" id="hsu:HLASF_1035"/>
<feature type="transmembrane region" description="Helical" evidence="7">
    <location>
        <begin position="83"/>
        <end position="101"/>
    </location>
</feature>
<keyword evidence="4 7" id="KW-0812">Transmembrane</keyword>
<feature type="transmembrane region" description="Helical" evidence="7">
    <location>
        <begin position="303"/>
        <end position="323"/>
    </location>
</feature>
<feature type="transmembrane region" description="Helical" evidence="7">
    <location>
        <begin position="390"/>
        <end position="415"/>
    </location>
</feature>
<dbReference type="GO" id="GO:0022857">
    <property type="term" value="F:transmembrane transporter activity"/>
    <property type="evidence" value="ECO:0007669"/>
    <property type="project" value="InterPro"/>
</dbReference>
<evidence type="ECO:0000256" key="4">
    <source>
        <dbReference type="ARBA" id="ARBA00022692"/>
    </source>
</evidence>
<dbReference type="AlphaFoldDB" id="A0A0F7PD07"/>
<dbReference type="PANTHER" id="PTHR30047">
    <property type="entry name" value="HIGH-AFFINITY CHOLINE TRANSPORT PROTEIN-RELATED"/>
    <property type="match status" value="1"/>
</dbReference>
<evidence type="ECO:0000256" key="2">
    <source>
        <dbReference type="ARBA" id="ARBA00022448"/>
    </source>
</evidence>
<protein>
    <submittedName>
        <fullName evidence="8">Glycine/betaine ABC transporter</fullName>
    </submittedName>
</protein>
<feature type="transmembrane region" description="Helical" evidence="7">
    <location>
        <begin position="443"/>
        <end position="463"/>
    </location>
</feature>
<evidence type="ECO:0000256" key="5">
    <source>
        <dbReference type="ARBA" id="ARBA00022989"/>
    </source>
</evidence>
<organism evidence="8 9">
    <name type="scientific">Halanaeroarchaeum sulfurireducens</name>
    <dbReference type="NCBI Taxonomy" id="1604004"/>
    <lineage>
        <taxon>Archaea</taxon>
        <taxon>Methanobacteriati</taxon>
        <taxon>Methanobacteriota</taxon>
        <taxon>Stenosarchaea group</taxon>
        <taxon>Halobacteria</taxon>
        <taxon>Halobacteriales</taxon>
        <taxon>Halobacteriaceae</taxon>
        <taxon>Halanaeroarchaeum</taxon>
    </lineage>
</organism>
<name>A0A0F7PD07_9EURY</name>
<feature type="transmembrane region" description="Helical" evidence="7">
    <location>
        <begin position="183"/>
        <end position="204"/>
    </location>
</feature>
<dbReference type="Pfam" id="PF02028">
    <property type="entry name" value="BCCT"/>
    <property type="match status" value="1"/>
</dbReference>
<feature type="transmembrane region" description="Helical" evidence="7">
    <location>
        <begin position="122"/>
        <end position="143"/>
    </location>
</feature>
<feature type="transmembrane region" description="Helical" evidence="7">
    <location>
        <begin position="490"/>
        <end position="509"/>
    </location>
</feature>
<dbReference type="InterPro" id="IPR000060">
    <property type="entry name" value="BCCT_transptr"/>
</dbReference>
<dbReference type="GO" id="GO:0005886">
    <property type="term" value="C:plasma membrane"/>
    <property type="evidence" value="ECO:0007669"/>
    <property type="project" value="UniProtKB-SubCell"/>
</dbReference>
<evidence type="ECO:0000256" key="7">
    <source>
        <dbReference type="SAM" id="Phobius"/>
    </source>
</evidence>
<accession>A0A0F7PD07</accession>
<feature type="transmembrane region" description="Helical" evidence="7">
    <location>
        <begin position="515"/>
        <end position="538"/>
    </location>
</feature>
<evidence type="ECO:0000313" key="9">
    <source>
        <dbReference type="Proteomes" id="UP000069906"/>
    </source>
</evidence>
<dbReference type="EMBL" id="CP008874">
    <property type="protein sequence ID" value="AKH97524.1"/>
    <property type="molecule type" value="Genomic_DNA"/>
</dbReference>
<feature type="transmembrane region" description="Helical" evidence="7">
    <location>
        <begin position="225"/>
        <end position="249"/>
    </location>
</feature>
<dbReference type="Proteomes" id="UP000069906">
    <property type="component" value="Chromosome"/>
</dbReference>
<dbReference type="PATRIC" id="fig|1604004.4.peg.1091"/>
<dbReference type="OrthoDB" id="141573at2157"/>
<evidence type="ECO:0000256" key="1">
    <source>
        <dbReference type="ARBA" id="ARBA00004651"/>
    </source>
</evidence>
<dbReference type="HOGENOM" id="CLU_010118_5_2_2"/>
<dbReference type="GeneID" id="25159210"/>
<dbReference type="NCBIfam" id="TIGR00842">
    <property type="entry name" value="bcct"/>
    <property type="match status" value="1"/>
</dbReference>
<comment type="subcellular location">
    <subcellularLocation>
        <location evidence="1">Cell membrane</location>
        <topology evidence="1">Multi-pass membrane protein</topology>
    </subcellularLocation>
</comment>
<evidence type="ECO:0000256" key="6">
    <source>
        <dbReference type="ARBA" id="ARBA00023136"/>
    </source>
</evidence>
<evidence type="ECO:0000313" key="8">
    <source>
        <dbReference type="EMBL" id="AKH97524.1"/>
    </source>
</evidence>
<feature type="transmembrane region" description="Helical" evidence="7">
    <location>
        <begin position="269"/>
        <end position="291"/>
    </location>
</feature>
<gene>
    <name evidence="8" type="ORF">HLASF_1035</name>
</gene>
<keyword evidence="3" id="KW-1003">Cell membrane</keyword>
<keyword evidence="5 7" id="KW-1133">Transmembrane helix</keyword>
<feature type="transmembrane region" description="Helical" evidence="7">
    <location>
        <begin position="44"/>
        <end position="63"/>
    </location>
</feature>
<keyword evidence="9" id="KW-1185">Reference proteome</keyword>
<reference evidence="8 9" key="1">
    <citation type="journal article" date="2015" name="ISME J.">
        <title>Elemental sulfur and acetate can support life of a novel strictly anaerobic haloarchaeon.</title>
        <authorList>
            <person name="Sorokin D.Y."/>
            <person name="Kublanov I.V."/>
            <person name="Gavrilov S.N."/>
            <person name="Rojo D."/>
            <person name="Roman P."/>
            <person name="Golyshin P.N."/>
            <person name="Slepak V.Z."/>
            <person name="Smedile F."/>
            <person name="Ferrer M."/>
            <person name="Messina E."/>
            <person name="La Cono V."/>
            <person name="Yakimov M.M."/>
        </authorList>
    </citation>
    <scope>NUCLEOTIDE SEQUENCE [LARGE SCALE GENOMIC DNA]</scope>
    <source>
        <strain evidence="8 9">HSR2</strain>
    </source>
</reference>